<keyword evidence="7" id="KW-1185">Reference proteome</keyword>
<evidence type="ECO:0000313" key="6">
    <source>
        <dbReference type="EMBL" id="SOD12473.1"/>
    </source>
</evidence>
<dbReference type="GO" id="GO:0004568">
    <property type="term" value="F:chitinase activity"/>
    <property type="evidence" value="ECO:0007669"/>
    <property type="project" value="TreeGrafter"/>
</dbReference>
<dbReference type="InterPro" id="IPR017853">
    <property type="entry name" value="GH"/>
</dbReference>
<keyword evidence="1 3" id="KW-0378">Hydrolase</keyword>
<dbReference type="SMART" id="SM00636">
    <property type="entry name" value="Glyco_18"/>
    <property type="match status" value="1"/>
</dbReference>
<accession>A0A285ZS40</accession>
<evidence type="ECO:0000313" key="7">
    <source>
        <dbReference type="Proteomes" id="UP000219281"/>
    </source>
</evidence>
<dbReference type="OrthoDB" id="9775889at2"/>
<proteinExistence type="inferred from homology"/>
<dbReference type="EMBL" id="OCMT01000001">
    <property type="protein sequence ID" value="SOD12473.1"/>
    <property type="molecule type" value="Genomic_DNA"/>
</dbReference>
<dbReference type="GO" id="GO:0005576">
    <property type="term" value="C:extracellular region"/>
    <property type="evidence" value="ECO:0007669"/>
    <property type="project" value="TreeGrafter"/>
</dbReference>
<dbReference type="InterPro" id="IPR001223">
    <property type="entry name" value="Glyco_hydro18_cat"/>
</dbReference>
<gene>
    <name evidence="6" type="ORF">SAMN06297358_0687</name>
</gene>
<dbReference type="Gene3D" id="3.20.20.80">
    <property type="entry name" value="Glycosidases"/>
    <property type="match status" value="1"/>
</dbReference>
<comment type="similarity">
    <text evidence="4">Belongs to the glycosyl hydrolase 18 family.</text>
</comment>
<dbReference type="InterPro" id="IPR011583">
    <property type="entry name" value="Chitinase_II/V-like_cat"/>
</dbReference>
<dbReference type="PANTHER" id="PTHR11177:SF392">
    <property type="entry name" value="HAP41P"/>
    <property type="match status" value="1"/>
</dbReference>
<protein>
    <submittedName>
        <fullName evidence="6">Chitinase, GH18 family</fullName>
    </submittedName>
</protein>
<evidence type="ECO:0000256" key="4">
    <source>
        <dbReference type="RuleBase" id="RU004453"/>
    </source>
</evidence>
<feature type="domain" description="GH18" evidence="5">
    <location>
        <begin position="23"/>
        <end position="320"/>
    </location>
</feature>
<dbReference type="AlphaFoldDB" id="A0A285ZS40"/>
<keyword evidence="2 3" id="KW-0326">Glycosidase</keyword>
<dbReference type="GO" id="GO:0005975">
    <property type="term" value="P:carbohydrate metabolic process"/>
    <property type="evidence" value="ECO:0007669"/>
    <property type="project" value="InterPro"/>
</dbReference>
<dbReference type="Gene3D" id="3.40.5.30">
    <property type="entry name" value="(Trans)glycosidases - domain 2"/>
    <property type="match status" value="1"/>
</dbReference>
<organism evidence="6 7">
    <name type="scientific">Pedobacter xixiisoli</name>
    <dbReference type="NCBI Taxonomy" id="1476464"/>
    <lineage>
        <taxon>Bacteria</taxon>
        <taxon>Pseudomonadati</taxon>
        <taxon>Bacteroidota</taxon>
        <taxon>Sphingobacteriia</taxon>
        <taxon>Sphingobacteriales</taxon>
        <taxon>Sphingobacteriaceae</taxon>
        <taxon>Pedobacter</taxon>
    </lineage>
</organism>
<reference evidence="7" key="1">
    <citation type="submission" date="2017-09" db="EMBL/GenBank/DDBJ databases">
        <authorList>
            <person name="Varghese N."/>
            <person name="Submissions S."/>
        </authorList>
    </citation>
    <scope>NUCLEOTIDE SEQUENCE [LARGE SCALE GENOMIC DNA]</scope>
    <source>
        <strain evidence="7">CGMCC 1.12803</strain>
    </source>
</reference>
<evidence type="ECO:0000256" key="2">
    <source>
        <dbReference type="ARBA" id="ARBA00023295"/>
    </source>
</evidence>
<dbReference type="Proteomes" id="UP000219281">
    <property type="component" value="Unassembled WGS sequence"/>
</dbReference>
<dbReference type="InterPro" id="IPR001579">
    <property type="entry name" value="Glyco_hydro_18_chit_AS"/>
</dbReference>
<dbReference type="RefSeq" id="WP_097128713.1">
    <property type="nucleotide sequence ID" value="NZ_OCMT01000001.1"/>
</dbReference>
<dbReference type="PROSITE" id="PS51910">
    <property type="entry name" value="GH18_2"/>
    <property type="match status" value="1"/>
</dbReference>
<dbReference type="SUPFAM" id="SSF51445">
    <property type="entry name" value="(Trans)glycosidases"/>
    <property type="match status" value="1"/>
</dbReference>
<sequence length="325" mass="36950">MKSAKILITLCLVLVAELSIAQFKVVGYIWSRKNMVQDLKKIDLDKITHLNIAFINPTPEGDFKDVPGLDTVVQIAHQKNIKVLMSCGGGSSHAYYAKLLTEKYRKDLVKNFIKVVDKYDLDGVDIDLEGDDIDVNYEPFVVGLRKPLTKRKKLLTSAVAWWTRGRITDVALAQFDFINIMAYDKTGPWKPEVPGQHAPTSYAEDHLNYWHKERGLKKEALNVGLPFYGYGFGELPSKDRAFRQISWNDVVTKYADRMDYDEIVLPDNGGTLYYNGKKTIKEKTELAAKQGGGVMIWQLLYDSFNEHSLLNLINNTYKNQTTTGK</sequence>
<evidence type="ECO:0000256" key="3">
    <source>
        <dbReference type="RuleBase" id="RU000489"/>
    </source>
</evidence>
<dbReference type="InterPro" id="IPR050314">
    <property type="entry name" value="Glycosyl_Hydrlase_18"/>
</dbReference>
<dbReference type="GO" id="GO:0008061">
    <property type="term" value="F:chitin binding"/>
    <property type="evidence" value="ECO:0007669"/>
    <property type="project" value="InterPro"/>
</dbReference>
<name>A0A285ZS40_9SPHI</name>
<dbReference type="PROSITE" id="PS01095">
    <property type="entry name" value="GH18_1"/>
    <property type="match status" value="1"/>
</dbReference>
<dbReference type="Pfam" id="PF00704">
    <property type="entry name" value="Glyco_hydro_18"/>
    <property type="match status" value="1"/>
</dbReference>
<dbReference type="PANTHER" id="PTHR11177">
    <property type="entry name" value="CHITINASE"/>
    <property type="match status" value="1"/>
</dbReference>
<evidence type="ECO:0000259" key="5">
    <source>
        <dbReference type="PROSITE" id="PS51910"/>
    </source>
</evidence>
<evidence type="ECO:0000256" key="1">
    <source>
        <dbReference type="ARBA" id="ARBA00022801"/>
    </source>
</evidence>
<dbReference type="GO" id="GO:0006032">
    <property type="term" value="P:chitin catabolic process"/>
    <property type="evidence" value="ECO:0007669"/>
    <property type="project" value="TreeGrafter"/>
</dbReference>